<evidence type="ECO:0000256" key="1">
    <source>
        <dbReference type="SAM" id="SignalP"/>
    </source>
</evidence>
<keyword evidence="1" id="KW-0732">Signal</keyword>
<organism evidence="2 3">
    <name type="scientific">Rhypophila decipiens</name>
    <dbReference type="NCBI Taxonomy" id="261697"/>
    <lineage>
        <taxon>Eukaryota</taxon>
        <taxon>Fungi</taxon>
        <taxon>Dikarya</taxon>
        <taxon>Ascomycota</taxon>
        <taxon>Pezizomycotina</taxon>
        <taxon>Sordariomycetes</taxon>
        <taxon>Sordariomycetidae</taxon>
        <taxon>Sordariales</taxon>
        <taxon>Naviculisporaceae</taxon>
        <taxon>Rhypophila</taxon>
    </lineage>
</organism>
<feature type="chain" id="PRO_5042961106" evidence="1">
    <location>
        <begin position="19"/>
        <end position="158"/>
    </location>
</feature>
<dbReference type="EMBL" id="MU858058">
    <property type="protein sequence ID" value="KAK4217697.1"/>
    <property type="molecule type" value="Genomic_DNA"/>
</dbReference>
<reference evidence="2" key="1">
    <citation type="journal article" date="2023" name="Mol. Phylogenet. Evol.">
        <title>Genome-scale phylogeny and comparative genomics of the fungal order Sordariales.</title>
        <authorList>
            <person name="Hensen N."/>
            <person name="Bonometti L."/>
            <person name="Westerberg I."/>
            <person name="Brannstrom I.O."/>
            <person name="Guillou S."/>
            <person name="Cros-Aarteil S."/>
            <person name="Calhoun S."/>
            <person name="Haridas S."/>
            <person name="Kuo A."/>
            <person name="Mondo S."/>
            <person name="Pangilinan J."/>
            <person name="Riley R."/>
            <person name="LaButti K."/>
            <person name="Andreopoulos B."/>
            <person name="Lipzen A."/>
            <person name="Chen C."/>
            <person name="Yan M."/>
            <person name="Daum C."/>
            <person name="Ng V."/>
            <person name="Clum A."/>
            <person name="Steindorff A."/>
            <person name="Ohm R.A."/>
            <person name="Martin F."/>
            <person name="Silar P."/>
            <person name="Natvig D.O."/>
            <person name="Lalanne C."/>
            <person name="Gautier V."/>
            <person name="Ament-Velasquez S.L."/>
            <person name="Kruys A."/>
            <person name="Hutchinson M.I."/>
            <person name="Powell A.J."/>
            <person name="Barry K."/>
            <person name="Miller A.N."/>
            <person name="Grigoriev I.V."/>
            <person name="Debuchy R."/>
            <person name="Gladieux P."/>
            <person name="Hiltunen Thoren M."/>
            <person name="Johannesson H."/>
        </authorList>
    </citation>
    <scope>NUCLEOTIDE SEQUENCE</scope>
    <source>
        <strain evidence="2">PSN293</strain>
    </source>
</reference>
<dbReference type="Proteomes" id="UP001301769">
    <property type="component" value="Unassembled WGS sequence"/>
</dbReference>
<dbReference type="AlphaFoldDB" id="A0AAN6YJA6"/>
<name>A0AAN6YJA6_9PEZI</name>
<sequence length="158" mass="17366">MWWSWMTRCWVVTGLVLASPATQRHGRSGWQCVRAKSSTPGSDTVRGSRCVEEWQMEAPGKYKEQVSGGLSLSRVGNSLGKEGRRGIFAGKRATGCEQNRLEKWQHWAKAGGCPLQCSIKGTYIKKERKVGLKRASGLVALSLLCSLFPPGSGRPETQ</sequence>
<reference evidence="2" key="2">
    <citation type="submission" date="2023-05" db="EMBL/GenBank/DDBJ databases">
        <authorList>
            <consortium name="Lawrence Berkeley National Laboratory"/>
            <person name="Steindorff A."/>
            <person name="Hensen N."/>
            <person name="Bonometti L."/>
            <person name="Westerberg I."/>
            <person name="Brannstrom I.O."/>
            <person name="Guillou S."/>
            <person name="Cros-Aarteil S."/>
            <person name="Calhoun S."/>
            <person name="Haridas S."/>
            <person name="Kuo A."/>
            <person name="Mondo S."/>
            <person name="Pangilinan J."/>
            <person name="Riley R."/>
            <person name="Labutti K."/>
            <person name="Andreopoulos B."/>
            <person name="Lipzen A."/>
            <person name="Chen C."/>
            <person name="Yanf M."/>
            <person name="Daum C."/>
            <person name="Ng V."/>
            <person name="Clum A."/>
            <person name="Ohm R."/>
            <person name="Martin F."/>
            <person name="Silar P."/>
            <person name="Natvig D."/>
            <person name="Lalanne C."/>
            <person name="Gautier V."/>
            <person name="Ament-Velasquez S.L."/>
            <person name="Kruys A."/>
            <person name="Hutchinson M.I."/>
            <person name="Powell A.J."/>
            <person name="Barry K."/>
            <person name="Miller A.N."/>
            <person name="Grigoriev I.V."/>
            <person name="Debuchy R."/>
            <person name="Gladieux P."/>
            <person name="Thoren M.H."/>
            <person name="Johannesson H."/>
        </authorList>
    </citation>
    <scope>NUCLEOTIDE SEQUENCE</scope>
    <source>
        <strain evidence="2">PSN293</strain>
    </source>
</reference>
<protein>
    <submittedName>
        <fullName evidence="2">Uncharacterized protein</fullName>
    </submittedName>
</protein>
<comment type="caution">
    <text evidence="2">The sequence shown here is derived from an EMBL/GenBank/DDBJ whole genome shotgun (WGS) entry which is preliminary data.</text>
</comment>
<feature type="signal peptide" evidence="1">
    <location>
        <begin position="1"/>
        <end position="18"/>
    </location>
</feature>
<evidence type="ECO:0000313" key="2">
    <source>
        <dbReference type="EMBL" id="KAK4217697.1"/>
    </source>
</evidence>
<proteinExistence type="predicted"/>
<evidence type="ECO:0000313" key="3">
    <source>
        <dbReference type="Proteomes" id="UP001301769"/>
    </source>
</evidence>
<keyword evidence="3" id="KW-1185">Reference proteome</keyword>
<gene>
    <name evidence="2" type="ORF">QBC37DRAFT_40649</name>
</gene>
<accession>A0AAN6YJA6</accession>